<dbReference type="Proteomes" id="UP000183015">
    <property type="component" value="Unassembled WGS sequence"/>
</dbReference>
<proteinExistence type="predicted"/>
<dbReference type="OrthoDB" id="3854759at2"/>
<protein>
    <recommendedName>
        <fullName evidence="4">Septum formation</fullName>
    </recommendedName>
</protein>
<dbReference type="EMBL" id="FOAZ01000012">
    <property type="protein sequence ID" value="SEL72899.1"/>
    <property type="molecule type" value="Genomic_DNA"/>
</dbReference>
<sequence>MGLSGGFGRLHRSRSGLAATLVAVLAVAALVLVFALRSKPAVVARPVSSSPSPVRTSAPPSPSAMPTLPNTFSYISLQPGDCFDSPAFSRSLTTLTKRTCTTPHDAEVTQLVALPTGLADYASIVHKALELCEPLDAAAFEKQSIKSLQYYELYPSLTEYQGGRHTVTCALSGGSYQGATKLTAPLAH</sequence>
<evidence type="ECO:0000313" key="2">
    <source>
        <dbReference type="EMBL" id="SEL72899.1"/>
    </source>
</evidence>
<evidence type="ECO:0000256" key="1">
    <source>
        <dbReference type="SAM" id="MobiDB-lite"/>
    </source>
</evidence>
<dbReference type="RefSeq" id="WP_042453385.1">
    <property type="nucleotide sequence ID" value="NZ_BBPN01000028.1"/>
</dbReference>
<feature type="compositionally biased region" description="Low complexity" evidence="1">
    <location>
        <begin position="45"/>
        <end position="58"/>
    </location>
</feature>
<reference evidence="3" key="1">
    <citation type="submission" date="2016-10" db="EMBL/GenBank/DDBJ databases">
        <authorList>
            <person name="Varghese N."/>
        </authorList>
    </citation>
    <scope>NUCLEOTIDE SEQUENCE [LARGE SCALE GENOMIC DNA]</scope>
    <source>
        <strain evidence="3">DSM 45096 / BCRC 16803 / CGMCC 4.1857 / CIP 109030 / JCM 12277 / KCTC 19219 / NBRC 100920 / 33214</strain>
    </source>
</reference>
<evidence type="ECO:0008006" key="4">
    <source>
        <dbReference type="Google" id="ProtNLM"/>
    </source>
</evidence>
<dbReference type="AlphaFoldDB" id="A0A1H7SKI1"/>
<organism evidence="2 3">
    <name type="scientific">Streptacidiphilus jiangxiensis</name>
    <dbReference type="NCBI Taxonomy" id="235985"/>
    <lineage>
        <taxon>Bacteria</taxon>
        <taxon>Bacillati</taxon>
        <taxon>Actinomycetota</taxon>
        <taxon>Actinomycetes</taxon>
        <taxon>Kitasatosporales</taxon>
        <taxon>Streptomycetaceae</taxon>
        <taxon>Streptacidiphilus</taxon>
    </lineage>
</organism>
<accession>A0A1H7SKI1</accession>
<dbReference type="eggNOG" id="ENOG5030PF6">
    <property type="taxonomic scope" value="Bacteria"/>
</dbReference>
<gene>
    <name evidence="2" type="ORF">SAMN05414137_11259</name>
</gene>
<evidence type="ECO:0000313" key="3">
    <source>
        <dbReference type="Proteomes" id="UP000183015"/>
    </source>
</evidence>
<feature type="region of interest" description="Disordered" evidence="1">
    <location>
        <begin position="45"/>
        <end position="65"/>
    </location>
</feature>
<name>A0A1H7SKI1_STRJI</name>
<dbReference type="STRING" id="235985.SAMN05414137_11259"/>
<keyword evidence="3" id="KW-1185">Reference proteome</keyword>